<accession>A0A8J7SJA6</accession>
<keyword evidence="2" id="KW-1185">Reference proteome</keyword>
<name>A0A8J7SJA6_9BACT</name>
<protein>
    <submittedName>
        <fullName evidence="1">Uncharacterized protein</fullName>
    </submittedName>
</protein>
<dbReference type="AlphaFoldDB" id="A0A8J7SJA6"/>
<organism evidence="1 2">
    <name type="scientific">Persicirhabdus sediminis</name>
    <dbReference type="NCBI Taxonomy" id="454144"/>
    <lineage>
        <taxon>Bacteria</taxon>
        <taxon>Pseudomonadati</taxon>
        <taxon>Verrucomicrobiota</taxon>
        <taxon>Verrucomicrobiia</taxon>
        <taxon>Verrucomicrobiales</taxon>
        <taxon>Verrucomicrobiaceae</taxon>
        <taxon>Persicirhabdus</taxon>
    </lineage>
</organism>
<reference evidence="1" key="1">
    <citation type="submission" date="2021-01" db="EMBL/GenBank/DDBJ databases">
        <title>Modified the classification status of verrucomicrobia.</title>
        <authorList>
            <person name="Feng X."/>
        </authorList>
    </citation>
    <scope>NUCLEOTIDE SEQUENCE</scope>
    <source>
        <strain evidence="1">_KCTC 22039</strain>
    </source>
</reference>
<dbReference type="Proteomes" id="UP000624703">
    <property type="component" value="Unassembled WGS sequence"/>
</dbReference>
<dbReference type="RefSeq" id="WP_200312028.1">
    <property type="nucleotide sequence ID" value="NZ_JAENIM010000042.1"/>
</dbReference>
<sequence length="60" mass="6639">METAVGWMGVIGALGENSEKPEITERKLGVDPLFMRVRGFIEEKMPDIIWLVACACSSIL</sequence>
<evidence type="ECO:0000313" key="2">
    <source>
        <dbReference type="Proteomes" id="UP000624703"/>
    </source>
</evidence>
<dbReference type="EMBL" id="JAENIM010000042">
    <property type="protein sequence ID" value="MBK1792015.1"/>
    <property type="molecule type" value="Genomic_DNA"/>
</dbReference>
<comment type="caution">
    <text evidence="1">The sequence shown here is derived from an EMBL/GenBank/DDBJ whole genome shotgun (WGS) entry which is preliminary data.</text>
</comment>
<evidence type="ECO:0000313" key="1">
    <source>
        <dbReference type="EMBL" id="MBK1792015.1"/>
    </source>
</evidence>
<gene>
    <name evidence="1" type="ORF">JIN82_12715</name>
</gene>
<proteinExistence type="predicted"/>